<gene>
    <name evidence="3" type="ORF">A3196_00175</name>
</gene>
<organism evidence="3 4">
    <name type="scientific">Candidatus Thiodiazotropha endoloripes</name>
    <dbReference type="NCBI Taxonomy" id="1818881"/>
    <lineage>
        <taxon>Bacteria</taxon>
        <taxon>Pseudomonadati</taxon>
        <taxon>Pseudomonadota</taxon>
        <taxon>Gammaproteobacteria</taxon>
        <taxon>Chromatiales</taxon>
        <taxon>Sedimenticolaceae</taxon>
        <taxon>Candidatus Thiodiazotropha</taxon>
    </lineage>
</organism>
<evidence type="ECO:0000313" key="4">
    <source>
        <dbReference type="Proteomes" id="UP000094849"/>
    </source>
</evidence>
<feature type="compositionally biased region" description="Basic and acidic residues" evidence="1">
    <location>
        <begin position="52"/>
        <end position="63"/>
    </location>
</feature>
<comment type="caution">
    <text evidence="3">The sequence shown here is derived from an EMBL/GenBank/DDBJ whole genome shotgun (WGS) entry which is preliminary data.</text>
</comment>
<evidence type="ECO:0000256" key="2">
    <source>
        <dbReference type="SAM" id="SignalP"/>
    </source>
</evidence>
<keyword evidence="4" id="KW-1185">Reference proteome</keyword>
<dbReference type="RefSeq" id="WP_069003965.1">
    <property type="nucleotide sequence ID" value="NZ_LVJW01000006.1"/>
</dbReference>
<keyword evidence="2" id="KW-0732">Signal</keyword>
<dbReference type="EMBL" id="LVJZ01000003">
    <property type="protein sequence ID" value="ODB95313.1"/>
    <property type="molecule type" value="Genomic_DNA"/>
</dbReference>
<evidence type="ECO:0000256" key="1">
    <source>
        <dbReference type="SAM" id="MobiDB-lite"/>
    </source>
</evidence>
<name>A0A1E2UKR9_9GAMM</name>
<proteinExistence type="predicted"/>
<evidence type="ECO:0000313" key="3">
    <source>
        <dbReference type="EMBL" id="ODB95313.1"/>
    </source>
</evidence>
<dbReference type="OrthoDB" id="7065439at2"/>
<protein>
    <submittedName>
        <fullName evidence="3">Uncharacterized protein</fullName>
    </submittedName>
</protein>
<dbReference type="Proteomes" id="UP000094849">
    <property type="component" value="Unassembled WGS sequence"/>
</dbReference>
<feature type="signal peptide" evidence="2">
    <location>
        <begin position="1"/>
        <end position="35"/>
    </location>
</feature>
<reference evidence="3 4" key="1">
    <citation type="submission" date="2016-03" db="EMBL/GenBank/DDBJ databases">
        <title>Chemosynthetic sulphur-oxidizing symbionts of marine invertebrate animals are capable of nitrogen fixation.</title>
        <authorList>
            <person name="Petersen J.M."/>
            <person name="Kemper A."/>
            <person name="Gruber-Vodicka H."/>
            <person name="Cardini U."/>
            <person name="Geest Mvander."/>
            <person name="Kleiner M."/>
            <person name="Bulgheresi S."/>
            <person name="Fussmann M."/>
            <person name="Herbold C."/>
            <person name="Seah B.K.B."/>
            <person name="Antony C.Paul."/>
            <person name="Liu D."/>
            <person name="Belitz A."/>
            <person name="Weber M."/>
        </authorList>
    </citation>
    <scope>NUCLEOTIDE SEQUENCE [LARGE SCALE GENOMIC DNA]</scope>
    <source>
        <strain evidence="3">G_D</strain>
    </source>
</reference>
<dbReference type="AlphaFoldDB" id="A0A1E2UKR9"/>
<feature type="region of interest" description="Disordered" evidence="1">
    <location>
        <begin position="52"/>
        <end position="72"/>
    </location>
</feature>
<accession>A0A1E2UKR9</accession>
<feature type="chain" id="PRO_5009118934" evidence="2">
    <location>
        <begin position="36"/>
        <end position="128"/>
    </location>
</feature>
<sequence length="128" mass="14301">MATQTTGFGNMNCASLSYPAIFLSILGLLVQPAVAQDDDYLSEISAEASKIDSKLPTEGEAKQNQDGLTDESAAQVAFEEDLKSRYLGSYTFYKKLPRRAREEVYEEYKGGASIDEIRQKIMNRFLNQ</sequence>